<gene>
    <name evidence="2" type="ORF">Afil01_04560</name>
</gene>
<reference evidence="2" key="1">
    <citation type="submission" date="2023-03" db="EMBL/GenBank/DDBJ databases">
        <title>Actinorhabdospora filicis NBRC 111898.</title>
        <authorList>
            <person name="Ichikawa N."/>
            <person name="Sato H."/>
            <person name="Tonouchi N."/>
        </authorList>
    </citation>
    <scope>NUCLEOTIDE SEQUENCE</scope>
    <source>
        <strain evidence="2">NBRC 111898</strain>
    </source>
</reference>
<feature type="region of interest" description="Disordered" evidence="1">
    <location>
        <begin position="86"/>
        <end position="494"/>
    </location>
</feature>
<feature type="compositionally biased region" description="Basic and acidic residues" evidence="1">
    <location>
        <begin position="92"/>
        <end position="151"/>
    </location>
</feature>
<sequence>MTSQGERFRRRALRRGYKVDEVDAFLDRVEATLEGQPIGPPVASQEVDDVVFRVRFGGYDEWQVDVYLDRVARQLSELEERGVLGRAPAPDFEGRGARGGARDTHDPRDPRDVHEHRGVREMHDPRDRDPRELHDPRDARDPRGMDPRGVDARMGGMDPRDRQPDPRDMRHPRDMHDPRDRDMHDPREMHDPRDMHDPREIHDPREMHDPRDRDMHDPRGRPPEPRGAAPAGRDRFAAPPPPPPAAPPSAPSAPDPEGFGHLAGGDDEGFGHLAPRDDFDARPTTGRRSGGLYSGLSELAGDGPPPPAPAPQAAPSAAAEDRFAPPPANRFDRPDDRFGPPPAAPEPPRFGGAPDDRYGPPPIDRAAPPSAADRYGPPAEDRFAPPPTAPPREPAYGGVPPRDERRPASPSDRFAAPGLADATQIQPAVPPMTPPAPPRPSGPPPGRAPYGEPPESPYGRDRGAFPEPGRHGRPEMTTEMRAPDSPFTTDDIARLDSIRRSFQPRRFGSGYDPSQVDRLFDAVSATMTGRAAVPLSDAELDTSQFSLVQGGYFEAEVDAALREIRDTFARRGLMRLDPYGRPDGGRYR</sequence>
<name>A0A9W6W6K2_9ACTN</name>
<dbReference type="Gene3D" id="6.10.250.660">
    <property type="match status" value="2"/>
</dbReference>
<comment type="caution">
    <text evidence="2">The sequence shown here is derived from an EMBL/GenBank/DDBJ whole genome shotgun (WGS) entry which is preliminary data.</text>
</comment>
<feature type="compositionally biased region" description="Pro residues" evidence="1">
    <location>
        <begin position="238"/>
        <end position="254"/>
    </location>
</feature>
<evidence type="ECO:0000313" key="3">
    <source>
        <dbReference type="Proteomes" id="UP001165079"/>
    </source>
</evidence>
<feature type="compositionally biased region" description="Pro residues" evidence="1">
    <location>
        <begin position="384"/>
        <end position="393"/>
    </location>
</feature>
<dbReference type="EMBL" id="BSTX01000001">
    <property type="protein sequence ID" value="GLZ75649.1"/>
    <property type="molecule type" value="Genomic_DNA"/>
</dbReference>
<protein>
    <recommendedName>
        <fullName evidence="4">DivIVA domain-containing protein</fullName>
    </recommendedName>
</protein>
<feature type="compositionally biased region" description="Basic and acidic residues" evidence="1">
    <location>
        <begin position="158"/>
        <end position="224"/>
    </location>
</feature>
<dbReference type="Proteomes" id="UP001165079">
    <property type="component" value="Unassembled WGS sequence"/>
</dbReference>
<feature type="compositionally biased region" description="Basic and acidic residues" evidence="1">
    <location>
        <begin position="458"/>
        <end position="482"/>
    </location>
</feature>
<accession>A0A9W6W6K2</accession>
<dbReference type="NCBIfam" id="TIGR03544">
    <property type="entry name" value="DivI1A_domain"/>
    <property type="match status" value="2"/>
</dbReference>
<keyword evidence="3" id="KW-1185">Reference proteome</keyword>
<dbReference type="AlphaFoldDB" id="A0A9W6W6K2"/>
<feature type="compositionally biased region" description="Pro residues" evidence="1">
    <location>
        <begin position="428"/>
        <end position="456"/>
    </location>
</feature>
<evidence type="ECO:0000256" key="1">
    <source>
        <dbReference type="SAM" id="MobiDB-lite"/>
    </source>
</evidence>
<dbReference type="InterPro" id="IPR019933">
    <property type="entry name" value="DivIVA_domain"/>
</dbReference>
<evidence type="ECO:0008006" key="4">
    <source>
        <dbReference type="Google" id="ProtNLM"/>
    </source>
</evidence>
<feature type="compositionally biased region" description="Pro residues" evidence="1">
    <location>
        <begin position="339"/>
        <end position="348"/>
    </location>
</feature>
<organism evidence="2 3">
    <name type="scientific">Actinorhabdospora filicis</name>
    <dbReference type="NCBI Taxonomy" id="1785913"/>
    <lineage>
        <taxon>Bacteria</taxon>
        <taxon>Bacillati</taxon>
        <taxon>Actinomycetota</taxon>
        <taxon>Actinomycetes</taxon>
        <taxon>Micromonosporales</taxon>
        <taxon>Micromonosporaceae</taxon>
        <taxon>Actinorhabdospora</taxon>
    </lineage>
</organism>
<evidence type="ECO:0000313" key="2">
    <source>
        <dbReference type="EMBL" id="GLZ75649.1"/>
    </source>
</evidence>
<proteinExistence type="predicted"/>
<feature type="compositionally biased region" description="Pro residues" evidence="1">
    <location>
        <begin position="303"/>
        <end position="312"/>
    </location>
</feature>